<comment type="caution">
    <text evidence="3">The sequence shown here is derived from an EMBL/GenBank/DDBJ whole genome shotgun (WGS) entry which is preliminary data.</text>
</comment>
<feature type="compositionally biased region" description="Low complexity" evidence="1">
    <location>
        <begin position="13"/>
        <end position="37"/>
    </location>
</feature>
<feature type="compositionally biased region" description="Low complexity" evidence="1">
    <location>
        <begin position="45"/>
        <end position="54"/>
    </location>
</feature>
<dbReference type="PANTHER" id="PTHR13452">
    <property type="entry name" value="THUMP DOMAIN CONTAINING PROTEIN 1-RELATED"/>
    <property type="match status" value="1"/>
</dbReference>
<feature type="domain" description="THUMP" evidence="2">
    <location>
        <begin position="212"/>
        <end position="291"/>
    </location>
</feature>
<keyword evidence="4" id="KW-1185">Reference proteome</keyword>
<dbReference type="EMBL" id="CAUJNA010003787">
    <property type="protein sequence ID" value="CAJ1409810.1"/>
    <property type="molecule type" value="Genomic_DNA"/>
</dbReference>
<gene>
    <name evidence="3" type="ORF">EVOR1521_LOCUS30809</name>
</gene>
<protein>
    <recommendedName>
        <fullName evidence="2">THUMP domain-containing protein</fullName>
    </recommendedName>
</protein>
<organism evidence="3 4">
    <name type="scientific">Effrenium voratum</name>
    <dbReference type="NCBI Taxonomy" id="2562239"/>
    <lineage>
        <taxon>Eukaryota</taxon>
        <taxon>Sar</taxon>
        <taxon>Alveolata</taxon>
        <taxon>Dinophyceae</taxon>
        <taxon>Suessiales</taxon>
        <taxon>Symbiodiniaceae</taxon>
        <taxon>Effrenium</taxon>
    </lineage>
</organism>
<reference evidence="3" key="1">
    <citation type="submission" date="2023-08" db="EMBL/GenBank/DDBJ databases">
        <authorList>
            <person name="Chen Y."/>
            <person name="Shah S."/>
            <person name="Dougan E. K."/>
            <person name="Thang M."/>
            <person name="Chan C."/>
        </authorList>
    </citation>
    <scope>NUCLEOTIDE SEQUENCE</scope>
</reference>
<dbReference type="InterPro" id="IPR040183">
    <property type="entry name" value="THUMPD1-like"/>
</dbReference>
<dbReference type="GO" id="GO:0006400">
    <property type="term" value="P:tRNA modification"/>
    <property type="evidence" value="ECO:0007669"/>
    <property type="project" value="InterPro"/>
</dbReference>
<dbReference type="Gene3D" id="3.30.2300.10">
    <property type="entry name" value="THUMP superfamily"/>
    <property type="match status" value="1"/>
</dbReference>
<feature type="region of interest" description="Disordered" evidence="1">
    <location>
        <begin position="1"/>
        <end position="103"/>
    </location>
</feature>
<evidence type="ECO:0000313" key="3">
    <source>
        <dbReference type="EMBL" id="CAJ1409810.1"/>
    </source>
</evidence>
<feature type="compositionally biased region" description="Basic and acidic residues" evidence="1">
    <location>
        <begin position="312"/>
        <end position="324"/>
    </location>
</feature>
<dbReference type="CDD" id="cd11717">
    <property type="entry name" value="THUMP_THUMPD1_like"/>
    <property type="match status" value="1"/>
</dbReference>
<evidence type="ECO:0000259" key="2">
    <source>
        <dbReference type="Pfam" id="PF02926"/>
    </source>
</evidence>
<evidence type="ECO:0000256" key="1">
    <source>
        <dbReference type="SAM" id="MobiDB-lite"/>
    </source>
</evidence>
<dbReference type="InterPro" id="IPR004114">
    <property type="entry name" value="THUMP_dom"/>
</dbReference>
<dbReference type="PANTHER" id="PTHR13452:SF10">
    <property type="entry name" value="THUMP DOMAIN-CONTAINING PROTEIN 1"/>
    <property type="match status" value="1"/>
</dbReference>
<name>A0AA36JP50_9DINO</name>
<dbReference type="AlphaFoldDB" id="A0AA36JP50"/>
<accession>A0AA36JP50</accession>
<dbReference type="SUPFAM" id="SSF143437">
    <property type="entry name" value="THUMP domain-like"/>
    <property type="match status" value="1"/>
</dbReference>
<dbReference type="Proteomes" id="UP001178507">
    <property type="component" value="Unassembled WGS sequence"/>
</dbReference>
<feature type="compositionally biased region" description="Basic and acidic residues" evidence="1">
    <location>
        <begin position="55"/>
        <end position="83"/>
    </location>
</feature>
<evidence type="ECO:0000313" key="4">
    <source>
        <dbReference type="Proteomes" id="UP001178507"/>
    </source>
</evidence>
<sequence>MPDAEPAGIRQDAPPVAAEAEPTQAATEAEPKQAAAESEPKPAEAESASQQTAEAETKGAEVPKSTVEEPKKAEPKKANDSRKRPQNGSGGGQNAKRQKVEIAPGDKGVYFTTLNSGSVDRAKRDLKQLLEEYKVPEDLKSRISKLDFTPCTEATKGMGFLKLLNMEDLLPSKVVSQVLAVQRDNFQSTGIPTCSRLLCRVLPIDHTCKPTMADFRKLAEEVLPLQLGAEAEPTTWALEFKARNSSAIKKEAVLEVLDAIAPKERHKVNLNDPAKCIVVQVHAQWCGLSIVPHWGPLRSAFARRRKEKVQLERLDDSRGRDSTGHHSAGRSPQNQCFRSSDLKERYGAFGV</sequence>
<dbReference type="GO" id="GO:0003723">
    <property type="term" value="F:RNA binding"/>
    <property type="evidence" value="ECO:0007669"/>
    <property type="project" value="InterPro"/>
</dbReference>
<dbReference type="Pfam" id="PF02926">
    <property type="entry name" value="THUMP"/>
    <property type="match status" value="1"/>
</dbReference>
<feature type="region of interest" description="Disordered" evidence="1">
    <location>
        <begin position="312"/>
        <end position="336"/>
    </location>
</feature>
<proteinExistence type="predicted"/>